<feature type="transmembrane region" description="Helical" evidence="1">
    <location>
        <begin position="67"/>
        <end position="87"/>
    </location>
</feature>
<keyword evidence="1" id="KW-0812">Transmembrane</keyword>
<evidence type="ECO:0000313" key="3">
    <source>
        <dbReference type="Proteomes" id="UP000276309"/>
    </source>
</evidence>
<feature type="transmembrane region" description="Helical" evidence="1">
    <location>
        <begin position="298"/>
        <end position="317"/>
    </location>
</feature>
<dbReference type="EMBL" id="CP032050">
    <property type="protein sequence ID" value="AYN66043.1"/>
    <property type="molecule type" value="Genomic_DNA"/>
</dbReference>
<sequence length="362" mass="42958">MSQQWELIKFRFGQLYNFAYSSSSLALGFIIENLKLCRLLIFLIFLLASFDLFWNNTNDFSFIKKDILGILISVISIIVAIIVTYLFSKLFAEKAIKVERKKEIDKMSLKITQLRKIAFHIRNMHDFWKFRNNVKSAVDNKHASLTYEEYRSSTINGRKIKYEDWVKIDKEIYGTSGQAYLAIKGLVDGASDYSMFGEFTPRNYSLIDIERYKEYAGSFWYLLDRSDYNIVNFDRVSDYWFEKVEHLFFQIQGTQLNPEDRKMEIKRLFEDFESKYFPKHYYLNTLNQKYFSAFINSLFNLLIFVLILLFSLFLYVIEQTSNQDYIFSLLLVSAFIANTIDLIILLVTSIYSEQKIEEIFSI</sequence>
<dbReference type="KEGG" id="emar:D1013_00915"/>
<feature type="transmembrane region" description="Helical" evidence="1">
    <location>
        <begin position="36"/>
        <end position="55"/>
    </location>
</feature>
<gene>
    <name evidence="2" type="ORF">D1013_00915</name>
</gene>
<dbReference type="RefSeq" id="WP_121847096.1">
    <property type="nucleotide sequence ID" value="NZ_CP032050.1"/>
</dbReference>
<name>A0A3G2L1B1_9FLAO</name>
<dbReference type="OrthoDB" id="1444312at2"/>
<keyword evidence="1" id="KW-1133">Transmembrane helix</keyword>
<evidence type="ECO:0000256" key="1">
    <source>
        <dbReference type="SAM" id="Phobius"/>
    </source>
</evidence>
<dbReference type="AlphaFoldDB" id="A0A3G2L1B1"/>
<protein>
    <submittedName>
        <fullName evidence="2">Uncharacterized protein</fullName>
    </submittedName>
</protein>
<proteinExistence type="predicted"/>
<accession>A0A3G2L1B1</accession>
<organism evidence="2 3">
    <name type="scientific">Euzebyella marina</name>
    <dbReference type="NCBI Taxonomy" id="1761453"/>
    <lineage>
        <taxon>Bacteria</taxon>
        <taxon>Pseudomonadati</taxon>
        <taxon>Bacteroidota</taxon>
        <taxon>Flavobacteriia</taxon>
        <taxon>Flavobacteriales</taxon>
        <taxon>Flavobacteriaceae</taxon>
        <taxon>Euzebyella</taxon>
    </lineage>
</organism>
<feature type="transmembrane region" description="Helical" evidence="1">
    <location>
        <begin position="329"/>
        <end position="351"/>
    </location>
</feature>
<keyword evidence="1" id="KW-0472">Membrane</keyword>
<evidence type="ECO:0000313" key="2">
    <source>
        <dbReference type="EMBL" id="AYN66043.1"/>
    </source>
</evidence>
<dbReference type="Proteomes" id="UP000276309">
    <property type="component" value="Chromosome"/>
</dbReference>
<reference evidence="2 3" key="1">
    <citation type="submission" date="2018-08" db="EMBL/GenBank/DDBJ databases">
        <title>The reduced genetic potential of extracellular carbohydrate catabolism in Euzebyella marina RN62, a Flavobacteriia bacterium isolated from the hadal water.</title>
        <authorList>
            <person name="Xue C."/>
        </authorList>
    </citation>
    <scope>NUCLEOTIDE SEQUENCE [LARGE SCALE GENOMIC DNA]</scope>
    <source>
        <strain evidence="2 3">RN62</strain>
    </source>
</reference>
<keyword evidence="3" id="KW-1185">Reference proteome</keyword>